<feature type="compositionally biased region" description="Polar residues" evidence="6">
    <location>
        <begin position="927"/>
        <end position="936"/>
    </location>
</feature>
<evidence type="ECO:0000256" key="4">
    <source>
        <dbReference type="ARBA" id="ARBA00022833"/>
    </source>
</evidence>
<dbReference type="RefSeq" id="XP_021880668.1">
    <property type="nucleotide sequence ID" value="XM_022030199.1"/>
</dbReference>
<feature type="compositionally biased region" description="Low complexity" evidence="6">
    <location>
        <begin position="187"/>
        <end position="198"/>
    </location>
</feature>
<feature type="region of interest" description="Disordered" evidence="6">
    <location>
        <begin position="337"/>
        <end position="363"/>
    </location>
</feature>
<feature type="region of interest" description="Disordered" evidence="6">
    <location>
        <begin position="608"/>
        <end position="690"/>
    </location>
</feature>
<feature type="region of interest" description="Disordered" evidence="6">
    <location>
        <begin position="909"/>
        <end position="936"/>
    </location>
</feature>
<dbReference type="EMBL" id="MCFF01000022">
    <property type="protein sequence ID" value="ORZ13884.1"/>
    <property type="molecule type" value="Genomic_DNA"/>
</dbReference>
<evidence type="ECO:0000256" key="3">
    <source>
        <dbReference type="ARBA" id="ARBA00022771"/>
    </source>
</evidence>
<feature type="region of interest" description="Disordered" evidence="6">
    <location>
        <begin position="1"/>
        <end position="83"/>
    </location>
</feature>
<dbReference type="SMART" id="SM00355">
    <property type="entry name" value="ZnF_C2H2"/>
    <property type="match status" value="2"/>
</dbReference>
<dbReference type="PROSITE" id="PS50157">
    <property type="entry name" value="ZINC_FINGER_C2H2_2"/>
    <property type="match status" value="1"/>
</dbReference>
<feature type="compositionally biased region" description="Polar residues" evidence="6">
    <location>
        <begin position="611"/>
        <end position="635"/>
    </location>
</feature>
<keyword evidence="4" id="KW-0862">Zinc</keyword>
<organism evidence="8 9">
    <name type="scientific">Lobosporangium transversale</name>
    <dbReference type="NCBI Taxonomy" id="64571"/>
    <lineage>
        <taxon>Eukaryota</taxon>
        <taxon>Fungi</taxon>
        <taxon>Fungi incertae sedis</taxon>
        <taxon>Mucoromycota</taxon>
        <taxon>Mortierellomycotina</taxon>
        <taxon>Mortierellomycetes</taxon>
        <taxon>Mortierellales</taxon>
        <taxon>Mortierellaceae</taxon>
        <taxon>Lobosporangium</taxon>
    </lineage>
</organism>
<feature type="region of interest" description="Disordered" evidence="6">
    <location>
        <begin position="175"/>
        <end position="220"/>
    </location>
</feature>
<feature type="region of interest" description="Disordered" evidence="6">
    <location>
        <begin position="535"/>
        <end position="589"/>
    </location>
</feature>
<feature type="compositionally biased region" description="Polar residues" evidence="6">
    <location>
        <begin position="705"/>
        <end position="724"/>
    </location>
</feature>
<comment type="caution">
    <text evidence="8">The sequence shown here is derived from an EMBL/GenBank/DDBJ whole genome shotgun (WGS) entry which is preliminary data.</text>
</comment>
<dbReference type="GeneID" id="33572041"/>
<keyword evidence="3 5" id="KW-0863">Zinc-finger</keyword>
<keyword evidence="2" id="KW-0677">Repeat</keyword>
<dbReference type="PROSITE" id="PS00028">
    <property type="entry name" value="ZINC_FINGER_C2H2_1"/>
    <property type="match status" value="1"/>
</dbReference>
<dbReference type="Proteomes" id="UP000193648">
    <property type="component" value="Unassembled WGS sequence"/>
</dbReference>
<dbReference type="InParanoid" id="A0A1Y2GKW0"/>
<dbReference type="OrthoDB" id="3437960at2759"/>
<dbReference type="Pfam" id="PF00096">
    <property type="entry name" value="zf-C2H2"/>
    <property type="match status" value="1"/>
</dbReference>
<feature type="region of interest" description="Disordered" evidence="6">
    <location>
        <begin position="482"/>
        <end position="518"/>
    </location>
</feature>
<dbReference type="STRING" id="64571.A0A1Y2GKW0"/>
<feature type="compositionally biased region" description="Basic and acidic residues" evidence="6">
    <location>
        <begin position="570"/>
        <end position="581"/>
    </location>
</feature>
<evidence type="ECO:0000259" key="7">
    <source>
        <dbReference type="PROSITE" id="PS50157"/>
    </source>
</evidence>
<feature type="compositionally biased region" description="Low complexity" evidence="6">
    <location>
        <begin position="337"/>
        <end position="352"/>
    </location>
</feature>
<dbReference type="SUPFAM" id="SSF57667">
    <property type="entry name" value="beta-beta-alpha zinc fingers"/>
    <property type="match status" value="1"/>
</dbReference>
<evidence type="ECO:0000256" key="6">
    <source>
        <dbReference type="SAM" id="MobiDB-lite"/>
    </source>
</evidence>
<dbReference type="PANTHER" id="PTHR24408">
    <property type="entry name" value="ZINC FINGER PROTEIN"/>
    <property type="match status" value="1"/>
</dbReference>
<evidence type="ECO:0000256" key="5">
    <source>
        <dbReference type="PROSITE-ProRule" id="PRU00042"/>
    </source>
</evidence>
<proteinExistence type="predicted"/>
<gene>
    <name evidence="8" type="ORF">BCR41DRAFT_422776</name>
</gene>
<feature type="region of interest" description="Disordered" evidence="6">
    <location>
        <begin position="705"/>
        <end position="765"/>
    </location>
</feature>
<feature type="compositionally biased region" description="Polar residues" evidence="6">
    <location>
        <begin position="535"/>
        <end position="547"/>
    </location>
</feature>
<evidence type="ECO:0000313" key="8">
    <source>
        <dbReference type="EMBL" id="ORZ13884.1"/>
    </source>
</evidence>
<name>A0A1Y2GKW0_9FUNG</name>
<feature type="compositionally biased region" description="Basic and acidic residues" evidence="6">
    <location>
        <begin position="1"/>
        <end position="17"/>
    </location>
</feature>
<dbReference type="InterPro" id="IPR036236">
    <property type="entry name" value="Znf_C2H2_sf"/>
</dbReference>
<reference evidence="8 9" key="1">
    <citation type="submission" date="2016-07" db="EMBL/GenBank/DDBJ databases">
        <title>Pervasive Adenine N6-methylation of Active Genes in Fungi.</title>
        <authorList>
            <consortium name="DOE Joint Genome Institute"/>
            <person name="Mondo S.J."/>
            <person name="Dannebaum R.O."/>
            <person name="Kuo R.C."/>
            <person name="Labutti K."/>
            <person name="Haridas S."/>
            <person name="Kuo A."/>
            <person name="Salamov A."/>
            <person name="Ahrendt S.R."/>
            <person name="Lipzen A."/>
            <person name="Sullivan W."/>
            <person name="Andreopoulos W.B."/>
            <person name="Clum A."/>
            <person name="Lindquist E."/>
            <person name="Daum C."/>
            <person name="Ramamoorthy G.K."/>
            <person name="Gryganskyi A."/>
            <person name="Culley D."/>
            <person name="Magnuson J.K."/>
            <person name="James T.Y."/>
            <person name="O'Malley M.A."/>
            <person name="Stajich J.E."/>
            <person name="Spatafora J.W."/>
            <person name="Visel A."/>
            <person name="Grigoriev I.V."/>
        </authorList>
    </citation>
    <scope>NUCLEOTIDE SEQUENCE [LARGE SCALE GENOMIC DNA]</scope>
    <source>
        <strain evidence="8 9">NRRL 3116</strain>
    </source>
</reference>
<feature type="region of interest" description="Disordered" evidence="6">
    <location>
        <begin position="399"/>
        <end position="431"/>
    </location>
</feature>
<sequence length="936" mass="101081">MQSADQKKNLKGREHHCSSSTTAKSTTNSSVLPTSFPLQSPSSLPSSSSLPSPSTTDAASPTPPTSPSPQLPVEPTDYTFKASRSGSEPLVCANFGSISLSAIDPYHLLTPGNNHSSHNFEPKSRDSIMLMTIQQDRTQEILQRRQVQENQLYLQTPFLHNQFHPQQLLQVMHPSSHLQPFPPPPLTQLSSSPSLSPSSLPPPLPPTTLTPPSPSPVAPLSAPHLIQYEHSHYHTHPNQQQPAALQRSTSGIESYYQQYQHLSPQQQRSMLQQRTQQLPLQQYQNGGSYQKRGRFFSWSASTTPMTPLSGNFGPLPLANMETFGNVLYVDPHQYQNQLNQHHQQQQQQLAHQGRIPNKQQSSQQQWVTGTTLQSLTPDRYFGNDFDWITGISDLGTPSANKMTSTRGPVGSAVGLSESGAPAPASENNGGISANPYNPFGPMAFTSTANPRITPHPFQTIACTGLAASLGSESADCKPKFEEPATAKHNTKHAADDMTTAESLRPAQRRRLGSSRELSISSKAMVTALPTVAIRTASQATTESSPRSTQPPTPLSPIASFPNSQVPQHPLQKDASVKKDTSTTETISTASNASSTAILPLAAPGPILLGMPSSTHNSKAFSTMPPQGPRTTTSSPAFGRHHPVTSTAPFPAMSKPIPRARHSSNNNSSYSSNSSHIISSSPMQSTPYREGYCATSEAGAINSKGLQATSKRSSLSNSTQPSPTIDTKADPIASMGSHYAPVVPNSIPPLNDNGEDEGSEGESVRSAKCPHCDKEFQSKGLLRSHIVSHSSDRPFVCWDCADKSYKRNHDLLRHRREKHNVDGVSASPRGSVRNQIGGTRDGIMERIKLPPTVASQSIITTHRDIYPSHEMMFLGSGSGLADLSASSSRPTLSPYSGINYSHDQHMLPVYPPHSRGSVELGQGVNLDPPSSSSYILK</sequence>
<feature type="compositionally biased region" description="Pro residues" evidence="6">
    <location>
        <begin position="199"/>
        <end position="217"/>
    </location>
</feature>
<evidence type="ECO:0000313" key="9">
    <source>
        <dbReference type="Proteomes" id="UP000193648"/>
    </source>
</evidence>
<dbReference type="GO" id="GO:0008270">
    <property type="term" value="F:zinc ion binding"/>
    <property type="evidence" value="ECO:0007669"/>
    <property type="project" value="UniProtKB-KW"/>
</dbReference>
<keyword evidence="9" id="KW-1185">Reference proteome</keyword>
<dbReference type="GO" id="GO:0000981">
    <property type="term" value="F:DNA-binding transcription factor activity, RNA polymerase II-specific"/>
    <property type="evidence" value="ECO:0007669"/>
    <property type="project" value="TreeGrafter"/>
</dbReference>
<accession>A0A1Y2GKW0</accession>
<dbReference type="GO" id="GO:0005634">
    <property type="term" value="C:nucleus"/>
    <property type="evidence" value="ECO:0007669"/>
    <property type="project" value="TreeGrafter"/>
</dbReference>
<dbReference type="GO" id="GO:0043565">
    <property type="term" value="F:sequence-specific DNA binding"/>
    <property type="evidence" value="ECO:0007669"/>
    <property type="project" value="TreeGrafter"/>
</dbReference>
<protein>
    <recommendedName>
        <fullName evidence="7">C2H2-type domain-containing protein</fullName>
    </recommendedName>
</protein>
<evidence type="ECO:0000256" key="2">
    <source>
        <dbReference type="ARBA" id="ARBA00022737"/>
    </source>
</evidence>
<dbReference type="AlphaFoldDB" id="A0A1Y2GKW0"/>
<dbReference type="InterPro" id="IPR013087">
    <property type="entry name" value="Znf_C2H2_type"/>
</dbReference>
<dbReference type="PANTHER" id="PTHR24408:SF58">
    <property type="entry name" value="TRANSCRIPTION FACTOR (TFIIIA), PUTATIVE (AFU_ORTHOLOGUE AFUA_1G05150)-RELATED"/>
    <property type="match status" value="1"/>
</dbReference>
<evidence type="ECO:0000256" key="1">
    <source>
        <dbReference type="ARBA" id="ARBA00022723"/>
    </source>
</evidence>
<feature type="compositionally biased region" description="Pro residues" evidence="6">
    <location>
        <begin position="61"/>
        <end position="72"/>
    </location>
</feature>
<feature type="compositionally biased region" description="Low complexity" evidence="6">
    <location>
        <begin position="662"/>
        <end position="680"/>
    </location>
</feature>
<keyword evidence="1" id="KW-0479">Metal-binding</keyword>
<feature type="domain" description="C2H2-type" evidence="7">
    <location>
        <begin position="766"/>
        <end position="793"/>
    </location>
</feature>
<feature type="compositionally biased region" description="Low complexity" evidence="6">
    <location>
        <begin position="18"/>
        <end position="60"/>
    </location>
</feature>
<dbReference type="Gene3D" id="3.30.160.60">
    <property type="entry name" value="Classic Zinc Finger"/>
    <property type="match status" value="1"/>
</dbReference>